<dbReference type="AlphaFoldDB" id="F6FHJ4"/>
<dbReference type="KEGG" id="mhf:MHF_0457"/>
<accession>F6FHJ4</accession>
<reference evidence="1 2" key="1">
    <citation type="journal article" date="2011" name="J. Bacteriol.">
        <title>Complete genome sequences of two hemotropic Mycoplasmas, Mycoplasma haemofelis strain Ohio2 and Mycoplasma suis strain Illinois.</title>
        <authorList>
            <person name="Messick J.B."/>
            <person name="Santos A.P."/>
            <person name="Guimaraes A.M."/>
        </authorList>
    </citation>
    <scope>NUCLEOTIDE SEQUENCE [LARGE SCALE GENOMIC DNA]</scope>
    <source>
        <strain evidence="1 2">Ohio2</strain>
    </source>
</reference>
<gene>
    <name evidence="1" type="ordered locus">MHF_0457</name>
</gene>
<sequence>MPMGLSKKAGFLSTASVGGVAGSAALAHHLLSEGEAKNIADKFRRQHFVPISKQSDWQAMLTKYTDNNVATGARFSANTNITWEELKSTCEQVAKGAVSDTDSSWKFNRWCVLPKTIKSHISSYGLTSLGLEASDTKNKDDFEKLRKSYLERGKNSIYQLRDKLNKNGDSETWKELQSECKKLSDMESTNHEWDYSFENFKEWCTKEAADKLK</sequence>
<evidence type="ECO:0000313" key="2">
    <source>
        <dbReference type="Proteomes" id="UP000007952"/>
    </source>
</evidence>
<dbReference type="STRING" id="859194.MHF_0457"/>
<evidence type="ECO:0000313" key="1">
    <source>
        <dbReference type="EMBL" id="AEG72733.1"/>
    </source>
</evidence>
<dbReference type="EMBL" id="CP002808">
    <property type="protein sequence ID" value="AEG72733.1"/>
    <property type="molecule type" value="Genomic_DNA"/>
</dbReference>
<organism evidence="1 2">
    <name type="scientific">Mycoplasma haemofelis (strain Ohio2)</name>
    <dbReference type="NCBI Taxonomy" id="859194"/>
    <lineage>
        <taxon>Bacteria</taxon>
        <taxon>Bacillati</taxon>
        <taxon>Mycoplasmatota</taxon>
        <taxon>Mollicutes</taxon>
        <taxon>Mycoplasmataceae</taxon>
        <taxon>Mycoplasma</taxon>
    </lineage>
</organism>
<proteinExistence type="predicted"/>
<name>F6FHJ4_MYCHI</name>
<dbReference type="HOGENOM" id="CLU_098620_3_0_14"/>
<protein>
    <submittedName>
        <fullName evidence="1">Uncharacterized protein</fullName>
    </submittedName>
</protein>
<reference key="2">
    <citation type="submission" date="2011-05" db="EMBL/GenBank/DDBJ databases">
        <title>The Genome of Mycoplasma haemofelis Strain Ohio2, a pathogenic hemoplasma of the cat.</title>
        <authorList>
            <person name="Santos A.P."/>
            <person name="Guimaraes A.M.S."/>
            <person name="SanMiguel P.J."/>
            <person name="Martin S.W."/>
            <person name="Messick J.B."/>
        </authorList>
    </citation>
    <scope>NUCLEOTIDE SEQUENCE</scope>
    <source>
        <strain>Ohio2</strain>
    </source>
</reference>
<dbReference type="Proteomes" id="UP000007952">
    <property type="component" value="Chromosome"/>
</dbReference>